<name>A0A917UES1_9ACTN</name>
<protein>
    <submittedName>
        <fullName evidence="4">MarR family transcriptional regulator</fullName>
    </submittedName>
</protein>
<dbReference type="Proteomes" id="UP000642070">
    <property type="component" value="Unassembled WGS sequence"/>
</dbReference>
<sequence length="395" mass="41670">MNSSRGAQPSRPEPAPAWSPPADRSLAVMLEVLIHGPLSRTEIARRLDLSQPSLSRLSAPLLEGGLLVEGEERSDGRTGRPSRPLDVVADSRHFIGVKLTGDEALGVVTDLRANVVASSARSLPSRDPEEVADALAALALELSAGVPAVAALGVGLGGLVNGRNEVVRAPFLGWARVPLGRMLRDRTDLPTIVENDLVALTEAEHWFGAGRWLERFAVLTVGAAVGYGLVIHDRIVVGEDSGVGLVGHWPLQPFGPMCPEGHQGCAQALLAMPSIVKSVSMVLDRPLTYDACLDLAEAGDPAARRIVDDAGRGLGRLIAAIGNLTAPQAILLGGEGVRLARVAATAISQGIQQDRDPRANALNVHILDGDATEWCRGAAVMAIQKYVLGDQSRRR</sequence>
<dbReference type="InterPro" id="IPR036388">
    <property type="entry name" value="WH-like_DNA-bd_sf"/>
</dbReference>
<dbReference type="InterPro" id="IPR000835">
    <property type="entry name" value="HTH_MarR-typ"/>
</dbReference>
<dbReference type="AlphaFoldDB" id="A0A917UES1"/>
<dbReference type="Pfam" id="PF00480">
    <property type="entry name" value="ROK"/>
    <property type="match status" value="1"/>
</dbReference>
<comment type="similarity">
    <text evidence="1">Belongs to the ROK (NagC/XylR) family.</text>
</comment>
<dbReference type="PANTHER" id="PTHR18964:SF149">
    <property type="entry name" value="BIFUNCTIONAL UDP-N-ACETYLGLUCOSAMINE 2-EPIMERASE_N-ACETYLMANNOSAMINE KINASE"/>
    <property type="match status" value="1"/>
</dbReference>
<organism evidence="4 5">
    <name type="scientific">Dactylosporangium sucinum</name>
    <dbReference type="NCBI Taxonomy" id="1424081"/>
    <lineage>
        <taxon>Bacteria</taxon>
        <taxon>Bacillati</taxon>
        <taxon>Actinomycetota</taxon>
        <taxon>Actinomycetes</taxon>
        <taxon>Micromonosporales</taxon>
        <taxon>Micromonosporaceae</taxon>
        <taxon>Dactylosporangium</taxon>
    </lineage>
</organism>
<keyword evidence="5" id="KW-1185">Reference proteome</keyword>
<evidence type="ECO:0000313" key="4">
    <source>
        <dbReference type="EMBL" id="GGM83508.1"/>
    </source>
</evidence>
<dbReference type="EMBL" id="BMPI01000093">
    <property type="protein sequence ID" value="GGM83508.1"/>
    <property type="molecule type" value="Genomic_DNA"/>
</dbReference>
<feature type="region of interest" description="Disordered" evidence="2">
    <location>
        <begin position="1"/>
        <end position="20"/>
    </location>
</feature>
<dbReference type="Pfam" id="PF12802">
    <property type="entry name" value="MarR_2"/>
    <property type="match status" value="1"/>
</dbReference>
<dbReference type="InterPro" id="IPR000600">
    <property type="entry name" value="ROK"/>
</dbReference>
<dbReference type="Gene3D" id="3.30.420.40">
    <property type="match status" value="2"/>
</dbReference>
<dbReference type="InterPro" id="IPR036390">
    <property type="entry name" value="WH_DNA-bd_sf"/>
</dbReference>
<accession>A0A917UES1</accession>
<dbReference type="CDD" id="cd00090">
    <property type="entry name" value="HTH_ARSR"/>
    <property type="match status" value="1"/>
</dbReference>
<evidence type="ECO:0000256" key="1">
    <source>
        <dbReference type="ARBA" id="ARBA00006479"/>
    </source>
</evidence>
<evidence type="ECO:0000256" key="2">
    <source>
        <dbReference type="SAM" id="MobiDB-lite"/>
    </source>
</evidence>
<dbReference type="InterPro" id="IPR043129">
    <property type="entry name" value="ATPase_NBD"/>
</dbReference>
<proteinExistence type="inferred from homology"/>
<dbReference type="InterPro" id="IPR011991">
    <property type="entry name" value="ArsR-like_HTH"/>
</dbReference>
<dbReference type="RefSeq" id="WP_229837088.1">
    <property type="nucleotide sequence ID" value="NZ_BMPI01000093.1"/>
</dbReference>
<comment type="caution">
    <text evidence="4">The sequence shown here is derived from an EMBL/GenBank/DDBJ whole genome shotgun (WGS) entry which is preliminary data.</text>
</comment>
<reference evidence="4" key="1">
    <citation type="journal article" date="2014" name="Int. J. Syst. Evol. Microbiol.">
        <title>Complete genome sequence of Corynebacterium casei LMG S-19264T (=DSM 44701T), isolated from a smear-ripened cheese.</title>
        <authorList>
            <consortium name="US DOE Joint Genome Institute (JGI-PGF)"/>
            <person name="Walter F."/>
            <person name="Albersmeier A."/>
            <person name="Kalinowski J."/>
            <person name="Ruckert C."/>
        </authorList>
    </citation>
    <scope>NUCLEOTIDE SEQUENCE</scope>
    <source>
        <strain evidence="4">JCM 19831</strain>
    </source>
</reference>
<dbReference type="SUPFAM" id="SSF46785">
    <property type="entry name" value="Winged helix' DNA-binding domain"/>
    <property type="match status" value="1"/>
</dbReference>
<evidence type="ECO:0000313" key="5">
    <source>
        <dbReference type="Proteomes" id="UP000642070"/>
    </source>
</evidence>
<dbReference type="PANTHER" id="PTHR18964">
    <property type="entry name" value="ROK (REPRESSOR, ORF, KINASE) FAMILY"/>
    <property type="match status" value="1"/>
</dbReference>
<dbReference type="SUPFAM" id="SSF53067">
    <property type="entry name" value="Actin-like ATPase domain"/>
    <property type="match status" value="1"/>
</dbReference>
<reference evidence="4" key="2">
    <citation type="submission" date="2020-09" db="EMBL/GenBank/DDBJ databases">
        <authorList>
            <person name="Sun Q."/>
            <person name="Ohkuma M."/>
        </authorList>
    </citation>
    <scope>NUCLEOTIDE SEQUENCE</scope>
    <source>
        <strain evidence="4">JCM 19831</strain>
    </source>
</reference>
<feature type="domain" description="HTH marR-type" evidence="3">
    <location>
        <begin position="28"/>
        <end position="77"/>
    </location>
</feature>
<evidence type="ECO:0000259" key="3">
    <source>
        <dbReference type="Pfam" id="PF12802"/>
    </source>
</evidence>
<dbReference type="Gene3D" id="1.10.10.10">
    <property type="entry name" value="Winged helix-like DNA-binding domain superfamily/Winged helix DNA-binding domain"/>
    <property type="match status" value="1"/>
</dbReference>
<gene>
    <name evidence="4" type="ORF">GCM10007977_101100</name>
</gene>